<comment type="cofactor">
    <cofactor evidence="1 8">
        <name>heme</name>
        <dbReference type="ChEBI" id="CHEBI:30413"/>
    </cofactor>
</comment>
<reference evidence="10" key="1">
    <citation type="submission" date="2025-08" db="UniProtKB">
        <authorList>
            <consortium name="Ensembl"/>
        </authorList>
    </citation>
    <scope>IDENTIFICATION</scope>
</reference>
<evidence type="ECO:0000313" key="10">
    <source>
        <dbReference type="Ensembl" id="ENSGMOP00000056131.1"/>
    </source>
</evidence>
<dbReference type="GO" id="GO:0034650">
    <property type="term" value="P:cortisol metabolic process"/>
    <property type="evidence" value="ECO:0007669"/>
    <property type="project" value="TreeGrafter"/>
</dbReference>
<evidence type="ECO:0000256" key="8">
    <source>
        <dbReference type="PIRSR" id="PIRSR602401-1"/>
    </source>
</evidence>
<dbReference type="GO" id="GO:0008203">
    <property type="term" value="P:cholesterol metabolic process"/>
    <property type="evidence" value="ECO:0007669"/>
    <property type="project" value="TreeGrafter"/>
</dbReference>
<evidence type="ECO:0000256" key="9">
    <source>
        <dbReference type="RuleBase" id="RU000461"/>
    </source>
</evidence>
<dbReference type="GeneTree" id="ENSGT00950000182905"/>
<dbReference type="InterPro" id="IPR002401">
    <property type="entry name" value="Cyt_P450_E_grp-I"/>
</dbReference>
<evidence type="ECO:0000256" key="2">
    <source>
        <dbReference type="ARBA" id="ARBA00010617"/>
    </source>
</evidence>
<keyword evidence="3 8" id="KW-0349">Heme</keyword>
<dbReference type="GO" id="GO:0005506">
    <property type="term" value="F:iron ion binding"/>
    <property type="evidence" value="ECO:0007669"/>
    <property type="project" value="InterPro"/>
</dbReference>
<name>A0A8C5C3V7_GADMO</name>
<comment type="similarity">
    <text evidence="2 9">Belongs to the cytochrome P450 family.</text>
</comment>
<dbReference type="PRINTS" id="PR00385">
    <property type="entry name" value="P450"/>
</dbReference>
<keyword evidence="11" id="KW-1185">Reference proteome</keyword>
<keyword evidence="6 8" id="KW-0408">Iron</keyword>
<dbReference type="AlphaFoldDB" id="A0A8C5C3V7"/>
<keyword evidence="4 8" id="KW-0479">Metal-binding</keyword>
<dbReference type="GO" id="GO:0004497">
    <property type="term" value="F:monooxygenase activity"/>
    <property type="evidence" value="ECO:0007669"/>
    <property type="project" value="UniProtKB-KW"/>
</dbReference>
<dbReference type="PANTHER" id="PTHR24279:SF123">
    <property type="entry name" value="CYTOCHROME P450 FAMILY 27 SUBFAMILY A MEMBER 1"/>
    <property type="match status" value="1"/>
</dbReference>
<accession>A0A8C5C3V7</accession>
<dbReference type="PROSITE" id="PS00086">
    <property type="entry name" value="CYTOCHROME_P450"/>
    <property type="match status" value="1"/>
</dbReference>
<evidence type="ECO:0000313" key="11">
    <source>
        <dbReference type="Proteomes" id="UP000694546"/>
    </source>
</evidence>
<organism evidence="10 11">
    <name type="scientific">Gadus morhua</name>
    <name type="common">Atlantic cod</name>
    <dbReference type="NCBI Taxonomy" id="8049"/>
    <lineage>
        <taxon>Eukaryota</taxon>
        <taxon>Metazoa</taxon>
        <taxon>Chordata</taxon>
        <taxon>Craniata</taxon>
        <taxon>Vertebrata</taxon>
        <taxon>Euteleostomi</taxon>
        <taxon>Actinopterygii</taxon>
        <taxon>Neopterygii</taxon>
        <taxon>Teleostei</taxon>
        <taxon>Neoteleostei</taxon>
        <taxon>Acanthomorphata</taxon>
        <taxon>Zeiogadaria</taxon>
        <taxon>Gadariae</taxon>
        <taxon>Gadiformes</taxon>
        <taxon>Gadoidei</taxon>
        <taxon>Gadidae</taxon>
        <taxon>Gadus</taxon>
    </lineage>
</organism>
<dbReference type="OrthoDB" id="3945418at2759"/>
<dbReference type="InterPro" id="IPR036396">
    <property type="entry name" value="Cyt_P450_sf"/>
</dbReference>
<evidence type="ECO:0000256" key="3">
    <source>
        <dbReference type="ARBA" id="ARBA00022617"/>
    </source>
</evidence>
<dbReference type="PANTHER" id="PTHR24279">
    <property type="entry name" value="CYTOCHROME P450"/>
    <property type="match status" value="1"/>
</dbReference>
<dbReference type="InterPro" id="IPR017972">
    <property type="entry name" value="Cyt_P450_CS"/>
</dbReference>
<keyword evidence="7 9" id="KW-0503">Monooxygenase</keyword>
<dbReference type="GO" id="GO:0020037">
    <property type="term" value="F:heme binding"/>
    <property type="evidence" value="ECO:0007669"/>
    <property type="project" value="InterPro"/>
</dbReference>
<feature type="binding site" description="axial binding residue" evidence="8">
    <location>
        <position position="469"/>
    </location>
    <ligand>
        <name>heme</name>
        <dbReference type="ChEBI" id="CHEBI:30413"/>
    </ligand>
    <ligandPart>
        <name>Fe</name>
        <dbReference type="ChEBI" id="CHEBI:18248"/>
    </ligandPart>
</feature>
<dbReference type="PRINTS" id="PR00463">
    <property type="entry name" value="EP450I"/>
</dbReference>
<dbReference type="Ensembl" id="ENSGMOT00000075641.1">
    <property type="protein sequence ID" value="ENSGMOP00000056131.1"/>
    <property type="gene ID" value="ENSGMOG00000010411.2"/>
</dbReference>
<dbReference type="GO" id="GO:0071375">
    <property type="term" value="P:cellular response to peptide hormone stimulus"/>
    <property type="evidence" value="ECO:0007669"/>
    <property type="project" value="TreeGrafter"/>
</dbReference>
<gene>
    <name evidence="10" type="primary">si:dkey-91i10.3</name>
</gene>
<dbReference type="InterPro" id="IPR001128">
    <property type="entry name" value="Cyt_P450"/>
</dbReference>
<evidence type="ECO:0000256" key="4">
    <source>
        <dbReference type="ARBA" id="ARBA00022723"/>
    </source>
</evidence>
<dbReference type="SUPFAM" id="SSF48264">
    <property type="entry name" value="Cytochrome P450"/>
    <property type="match status" value="1"/>
</dbReference>
<sequence>MFAGSLHIGSLACRREHVNGIQRLSSIFDYSMRGRRDIASSTTSVVEHNKQKTIDDLDGPSFVRTLYWLIGKGYLSLSHQMQIEHSKIYGPLWKSKFGSMVLVNVANADMIAQVMRQEGRHPIRTDMPHWRFYREIRNKAYGPLSQNGAEWLHIRSVLNPALLKPVHVSRYTNTLNMVVTDFINRATWLRENTGQGIVVHNLADELYKFAFEGICSVLFETRMGCLNEVFPEETQKFISSVGEMFRVSMIILLFPKFLWPYNPIWKQFVAAWDHIFKVADKLVQQKIGSIQEKVRLGETVEGEYLTHLLLSDQMTLEEILASITELLVAGVDTTSNTVAWALYLLAAHPEIQERLYQEVISVCPRGKIPTSDDFSNMPYLKAVIRETLRLYPVVPGNARVTAEKEIMVGDYLFPKRTLFHLCHYAVSYDESVFPEPHAFRPSRWLRGDTSQPRSHPFGSIPFGFGIRACLGRRLAELEMYLLMSRLMQHFEVRPDPSGCKVEAVTRTLHCPAQPMNLQFIDRKD</sequence>
<dbReference type="InterPro" id="IPR050479">
    <property type="entry name" value="CYP11_CYP27_families"/>
</dbReference>
<proteinExistence type="inferred from homology"/>
<evidence type="ECO:0000256" key="7">
    <source>
        <dbReference type="ARBA" id="ARBA00023033"/>
    </source>
</evidence>
<keyword evidence="5 9" id="KW-0560">Oxidoreductase</keyword>
<reference evidence="10" key="2">
    <citation type="submission" date="2025-09" db="UniProtKB">
        <authorList>
            <consortium name="Ensembl"/>
        </authorList>
    </citation>
    <scope>IDENTIFICATION</scope>
</reference>
<protein>
    <submittedName>
        <fullName evidence="10">Cytochrome P450 family 27 subfamily A member 3</fullName>
    </submittedName>
</protein>
<evidence type="ECO:0000256" key="5">
    <source>
        <dbReference type="ARBA" id="ARBA00023002"/>
    </source>
</evidence>
<dbReference type="Gene3D" id="1.10.630.10">
    <property type="entry name" value="Cytochrome P450"/>
    <property type="match status" value="1"/>
</dbReference>
<dbReference type="GO" id="GO:0005743">
    <property type="term" value="C:mitochondrial inner membrane"/>
    <property type="evidence" value="ECO:0007669"/>
    <property type="project" value="TreeGrafter"/>
</dbReference>
<evidence type="ECO:0000256" key="6">
    <source>
        <dbReference type="ARBA" id="ARBA00023004"/>
    </source>
</evidence>
<dbReference type="OMA" id="CMSEVIP"/>
<evidence type="ECO:0000256" key="1">
    <source>
        <dbReference type="ARBA" id="ARBA00001971"/>
    </source>
</evidence>
<dbReference type="Pfam" id="PF00067">
    <property type="entry name" value="p450"/>
    <property type="match status" value="1"/>
</dbReference>
<dbReference type="Proteomes" id="UP000694546">
    <property type="component" value="Chromosome 20"/>
</dbReference>
<dbReference type="GO" id="GO:0006704">
    <property type="term" value="P:glucocorticoid biosynthetic process"/>
    <property type="evidence" value="ECO:0007669"/>
    <property type="project" value="TreeGrafter"/>
</dbReference>
<dbReference type="GO" id="GO:0016705">
    <property type="term" value="F:oxidoreductase activity, acting on paired donors, with incorporation or reduction of molecular oxygen"/>
    <property type="evidence" value="ECO:0007669"/>
    <property type="project" value="InterPro"/>
</dbReference>
<dbReference type="GO" id="GO:0006700">
    <property type="term" value="P:C21-steroid hormone biosynthetic process"/>
    <property type="evidence" value="ECO:0007669"/>
    <property type="project" value="TreeGrafter"/>
</dbReference>